<evidence type="ECO:0000313" key="8">
    <source>
        <dbReference type="Proteomes" id="UP000594263"/>
    </source>
</evidence>
<dbReference type="InterPro" id="IPR002933">
    <property type="entry name" value="Peptidase_M20"/>
</dbReference>
<keyword evidence="3" id="KW-0659">Purine metabolism</keyword>
<keyword evidence="4" id="KW-0479">Metal-binding</keyword>
<dbReference type="PANTHER" id="PTHR32494">
    <property type="entry name" value="ALLANTOATE DEIMINASE-RELATED"/>
    <property type="match status" value="1"/>
</dbReference>
<comment type="cofactor">
    <cofactor evidence="1">
        <name>Mn(2+)</name>
        <dbReference type="ChEBI" id="CHEBI:29035"/>
    </cofactor>
</comment>
<keyword evidence="5" id="KW-0378">Hydrolase</keyword>
<dbReference type="Proteomes" id="UP000594263">
    <property type="component" value="Unplaced"/>
</dbReference>
<keyword evidence="8" id="KW-1185">Reference proteome</keyword>
<dbReference type="SUPFAM" id="SSF53187">
    <property type="entry name" value="Zn-dependent exopeptidases"/>
    <property type="match status" value="1"/>
</dbReference>
<dbReference type="InterPro" id="IPR010158">
    <property type="entry name" value="Amidase_Cbmase"/>
</dbReference>
<evidence type="ECO:0000256" key="6">
    <source>
        <dbReference type="ARBA" id="ARBA00023211"/>
    </source>
</evidence>
<dbReference type="GO" id="GO:0046872">
    <property type="term" value="F:metal ion binding"/>
    <property type="evidence" value="ECO:0007669"/>
    <property type="project" value="UniProtKB-KW"/>
</dbReference>
<dbReference type="Gramene" id="Kaladp0379s0001.1.v1.1">
    <property type="protein sequence ID" value="Kaladp0379s0001.1.v1.1"/>
    <property type="gene ID" value="Kaladp0379s0001.v1.1"/>
</dbReference>
<organism evidence="7 8">
    <name type="scientific">Kalanchoe fedtschenkoi</name>
    <name type="common">Lavender scallops</name>
    <name type="synonym">South American air plant</name>
    <dbReference type="NCBI Taxonomy" id="63787"/>
    <lineage>
        <taxon>Eukaryota</taxon>
        <taxon>Viridiplantae</taxon>
        <taxon>Streptophyta</taxon>
        <taxon>Embryophyta</taxon>
        <taxon>Tracheophyta</taxon>
        <taxon>Spermatophyta</taxon>
        <taxon>Magnoliopsida</taxon>
        <taxon>eudicotyledons</taxon>
        <taxon>Gunneridae</taxon>
        <taxon>Pentapetalae</taxon>
        <taxon>Saxifragales</taxon>
        <taxon>Crassulaceae</taxon>
        <taxon>Kalanchoe</taxon>
    </lineage>
</organism>
<accession>A0A7N0VA41</accession>
<dbReference type="Pfam" id="PF01546">
    <property type="entry name" value="Peptidase_M20"/>
    <property type="match status" value="1"/>
</dbReference>
<evidence type="ECO:0000256" key="1">
    <source>
        <dbReference type="ARBA" id="ARBA00001936"/>
    </source>
</evidence>
<comment type="subunit">
    <text evidence="2">Homodimer.</text>
</comment>
<dbReference type="AlphaFoldDB" id="A0A7N0VA41"/>
<evidence type="ECO:0000256" key="4">
    <source>
        <dbReference type="ARBA" id="ARBA00022723"/>
    </source>
</evidence>
<sequence length="74" mass="8263">MEAASLELNLSHKQMISRAYHDSLFMARVSPMGMIFIPCYKGYSHKPEEYSSPEDIANGVKVLALSMAKLSLLN</sequence>
<protein>
    <submittedName>
        <fullName evidence="7">Uncharacterized protein</fullName>
    </submittedName>
</protein>
<dbReference type="GO" id="GO:0006144">
    <property type="term" value="P:purine nucleobase metabolic process"/>
    <property type="evidence" value="ECO:0007669"/>
    <property type="project" value="UniProtKB-KW"/>
</dbReference>
<keyword evidence="6" id="KW-0464">Manganese</keyword>
<evidence type="ECO:0000256" key="3">
    <source>
        <dbReference type="ARBA" id="ARBA00022631"/>
    </source>
</evidence>
<evidence type="ECO:0000256" key="5">
    <source>
        <dbReference type="ARBA" id="ARBA00022801"/>
    </source>
</evidence>
<dbReference type="GO" id="GO:0016813">
    <property type="term" value="F:hydrolase activity, acting on carbon-nitrogen (but not peptide) bonds, in linear amidines"/>
    <property type="evidence" value="ECO:0007669"/>
    <property type="project" value="InterPro"/>
</dbReference>
<name>A0A7N0VA41_KALFE</name>
<dbReference type="EnsemblPlants" id="Kaladp0379s0001.1.v1.1">
    <property type="protein sequence ID" value="Kaladp0379s0001.1.v1.1"/>
    <property type="gene ID" value="Kaladp0379s0001.v1.1"/>
</dbReference>
<proteinExistence type="predicted"/>
<dbReference type="PANTHER" id="PTHR32494:SF19">
    <property type="entry name" value="ALLANTOATE DEIMINASE-RELATED"/>
    <property type="match status" value="1"/>
</dbReference>
<reference evidence="7" key="1">
    <citation type="submission" date="2021-01" db="UniProtKB">
        <authorList>
            <consortium name="EnsemblPlants"/>
        </authorList>
    </citation>
    <scope>IDENTIFICATION</scope>
</reference>
<evidence type="ECO:0000313" key="7">
    <source>
        <dbReference type="EnsemblPlants" id="Kaladp0379s0001.1.v1.1"/>
    </source>
</evidence>
<evidence type="ECO:0000256" key="2">
    <source>
        <dbReference type="ARBA" id="ARBA00011738"/>
    </source>
</evidence>
<dbReference type="Gene3D" id="3.40.630.10">
    <property type="entry name" value="Zn peptidases"/>
    <property type="match status" value="1"/>
</dbReference>